<dbReference type="PANTHER" id="PTHR46599:SF3">
    <property type="entry name" value="PIGGYBAC TRANSPOSABLE ELEMENT-DERIVED PROTEIN 4"/>
    <property type="match status" value="1"/>
</dbReference>
<dbReference type="Pfam" id="PF13843">
    <property type="entry name" value="DDE_Tnp_1_7"/>
    <property type="match status" value="1"/>
</dbReference>
<name>A0A1X7UYH4_AMPQE</name>
<dbReference type="AlphaFoldDB" id="A0A1X7UYH4"/>
<dbReference type="OrthoDB" id="5876240at2759"/>
<sequence>MNAMVYQESIRYGKQKIPTTDYLERHPKARANEWLKKPMQEEEVDVLLAVIIVIGMLGFPRLRNSDSEKGLAHNAVLSLVSGLEGKRYHIYTDNFYTSPDHFCELKHKGFEACGTVRINKIGIPRLSTNFRETVTTTISNDEITCMKWHDKCVVNMLSTYHGDEMMEKERRIRTAEGGRKKVKKPCMIEDYNRHMGGVDKNDQRHLPLRLTETRPFPEKIPKESQFGGRPTCEVCRAQGKRSQTSYRCKVCKTPLHCHPCMEIYHMKRDYTK</sequence>
<proteinExistence type="predicted"/>
<dbReference type="PANTHER" id="PTHR46599">
    <property type="entry name" value="PIGGYBAC TRANSPOSABLE ELEMENT-DERIVED PROTEIN 4"/>
    <property type="match status" value="1"/>
</dbReference>
<dbReference type="InterPro" id="IPR029526">
    <property type="entry name" value="PGBD"/>
</dbReference>
<dbReference type="STRING" id="400682.A0A1X7UYH4"/>
<dbReference type="EnsemblMetazoa" id="Aqu2.1.32417_001">
    <property type="protein sequence ID" value="Aqu2.1.32417_001"/>
    <property type="gene ID" value="Aqu2.1.32417"/>
</dbReference>
<protein>
    <recommendedName>
        <fullName evidence="1">PiggyBac transposable element-derived protein domain-containing protein</fullName>
    </recommendedName>
</protein>
<organism evidence="2">
    <name type="scientific">Amphimedon queenslandica</name>
    <name type="common">Sponge</name>
    <dbReference type="NCBI Taxonomy" id="400682"/>
    <lineage>
        <taxon>Eukaryota</taxon>
        <taxon>Metazoa</taxon>
        <taxon>Porifera</taxon>
        <taxon>Demospongiae</taxon>
        <taxon>Heteroscleromorpha</taxon>
        <taxon>Haplosclerida</taxon>
        <taxon>Niphatidae</taxon>
        <taxon>Amphimedon</taxon>
    </lineage>
</organism>
<reference evidence="2" key="1">
    <citation type="submission" date="2017-05" db="UniProtKB">
        <authorList>
            <consortium name="EnsemblMetazoa"/>
        </authorList>
    </citation>
    <scope>IDENTIFICATION</scope>
</reference>
<evidence type="ECO:0000259" key="1">
    <source>
        <dbReference type="Pfam" id="PF13843"/>
    </source>
</evidence>
<feature type="domain" description="PiggyBac transposable element-derived protein" evidence="1">
    <location>
        <begin position="5"/>
        <end position="203"/>
    </location>
</feature>
<dbReference type="InParanoid" id="A0A1X7UYH4"/>
<evidence type="ECO:0000313" key="2">
    <source>
        <dbReference type="EnsemblMetazoa" id="Aqu2.1.32417_001"/>
    </source>
</evidence>
<accession>A0A1X7UYH4</accession>